<dbReference type="EMBL" id="DWWL01000054">
    <property type="protein sequence ID" value="HJC48066.1"/>
    <property type="molecule type" value="Genomic_DNA"/>
</dbReference>
<reference evidence="4" key="2">
    <citation type="submission" date="2021-04" db="EMBL/GenBank/DDBJ databases">
        <authorList>
            <person name="Gilroy R."/>
        </authorList>
    </citation>
    <scope>NUCLEOTIDE SEQUENCE</scope>
    <source>
        <strain evidence="4">CHK183-5548</strain>
    </source>
</reference>
<dbReference type="GO" id="GO:0016829">
    <property type="term" value="F:lyase activity"/>
    <property type="evidence" value="ECO:0007669"/>
    <property type="project" value="UniProtKB-KW"/>
</dbReference>
<dbReference type="InterPro" id="IPR036849">
    <property type="entry name" value="Enolase-like_C_sf"/>
</dbReference>
<dbReference type="InterPro" id="IPR013341">
    <property type="entry name" value="Mandelate_racemase_N_dom"/>
</dbReference>
<dbReference type="GO" id="GO:0046872">
    <property type="term" value="F:metal ion binding"/>
    <property type="evidence" value="ECO:0007669"/>
    <property type="project" value="UniProtKB-KW"/>
</dbReference>
<organism evidence="4 5">
    <name type="scientific">Candidatus Lachnoclostridium pullistercoris</name>
    <dbReference type="NCBI Taxonomy" id="2838632"/>
    <lineage>
        <taxon>Bacteria</taxon>
        <taxon>Bacillati</taxon>
        <taxon>Bacillota</taxon>
        <taxon>Clostridia</taxon>
        <taxon>Lachnospirales</taxon>
        <taxon>Lachnospiraceae</taxon>
    </lineage>
</organism>
<dbReference type="InterPro" id="IPR029017">
    <property type="entry name" value="Enolase-like_N"/>
</dbReference>
<dbReference type="InterPro" id="IPR034593">
    <property type="entry name" value="DgoD-like"/>
</dbReference>
<evidence type="ECO:0000259" key="3">
    <source>
        <dbReference type="SMART" id="SM00922"/>
    </source>
</evidence>
<dbReference type="PANTHER" id="PTHR48080">
    <property type="entry name" value="D-GALACTONATE DEHYDRATASE-RELATED"/>
    <property type="match status" value="1"/>
</dbReference>
<dbReference type="Pfam" id="PF13378">
    <property type="entry name" value="MR_MLE_C"/>
    <property type="match status" value="1"/>
</dbReference>
<keyword evidence="2" id="KW-0456">Lyase</keyword>
<dbReference type="Gene3D" id="3.30.390.10">
    <property type="entry name" value="Enolase-like, N-terminal domain"/>
    <property type="match status" value="1"/>
</dbReference>
<evidence type="ECO:0000256" key="2">
    <source>
        <dbReference type="ARBA" id="ARBA00023239"/>
    </source>
</evidence>
<reference evidence="4" key="1">
    <citation type="journal article" date="2021" name="PeerJ">
        <title>Extensive microbial diversity within the chicken gut microbiome revealed by metagenomics and culture.</title>
        <authorList>
            <person name="Gilroy R."/>
            <person name="Ravi A."/>
            <person name="Getino M."/>
            <person name="Pursley I."/>
            <person name="Horton D.L."/>
            <person name="Alikhan N.F."/>
            <person name="Baker D."/>
            <person name="Gharbi K."/>
            <person name="Hall N."/>
            <person name="Watson M."/>
            <person name="Adriaenssens E.M."/>
            <person name="Foster-Nyarko E."/>
            <person name="Jarju S."/>
            <person name="Secka A."/>
            <person name="Antonio M."/>
            <person name="Oren A."/>
            <person name="Chaudhuri R.R."/>
            <person name="La Ragione R."/>
            <person name="Hildebrand F."/>
            <person name="Pallen M.J."/>
        </authorList>
    </citation>
    <scope>NUCLEOTIDE SEQUENCE</scope>
    <source>
        <strain evidence="4">CHK183-5548</strain>
    </source>
</reference>
<dbReference type="InterPro" id="IPR029065">
    <property type="entry name" value="Enolase_C-like"/>
</dbReference>
<protein>
    <submittedName>
        <fullName evidence="4">Mandelate racemase/muconate lactonizing enzyme family protein</fullName>
    </submittedName>
</protein>
<evidence type="ECO:0000256" key="1">
    <source>
        <dbReference type="ARBA" id="ARBA00022723"/>
    </source>
</evidence>
<dbReference type="SMART" id="SM00922">
    <property type="entry name" value="MR_MLE"/>
    <property type="match status" value="1"/>
</dbReference>
<keyword evidence="1" id="KW-0479">Metal-binding</keyword>
<dbReference type="Pfam" id="PF02746">
    <property type="entry name" value="MR_MLE_N"/>
    <property type="match status" value="1"/>
</dbReference>
<evidence type="ECO:0000313" key="4">
    <source>
        <dbReference type="EMBL" id="HJC48066.1"/>
    </source>
</evidence>
<evidence type="ECO:0000313" key="5">
    <source>
        <dbReference type="Proteomes" id="UP000823883"/>
    </source>
</evidence>
<dbReference type="InterPro" id="IPR013342">
    <property type="entry name" value="Mandelate_racemase_C"/>
</dbReference>
<dbReference type="SUPFAM" id="SSF51604">
    <property type="entry name" value="Enolase C-terminal domain-like"/>
    <property type="match status" value="1"/>
</dbReference>
<dbReference type="Gene3D" id="3.20.20.120">
    <property type="entry name" value="Enolase-like C-terminal domain"/>
    <property type="match status" value="1"/>
</dbReference>
<dbReference type="SFLD" id="SFLDG00179">
    <property type="entry name" value="mandelate_racemase"/>
    <property type="match status" value="1"/>
</dbReference>
<dbReference type="CDD" id="cd03316">
    <property type="entry name" value="MR_like"/>
    <property type="match status" value="1"/>
</dbReference>
<comment type="caution">
    <text evidence="4">The sequence shown here is derived from an EMBL/GenBank/DDBJ whole genome shotgun (WGS) entry which is preliminary data.</text>
</comment>
<sequence>MKIKSIEPILAGERYLFVKVHTDEGLTGLGECGAWGYQEATAAVLKQMEKLIAGQDPMRTEFIWNALTRNLHFRGSITQAAISGIDIALWDLKAKFFGVPCYELLGGKTREKIRIYVNVRAKDAAGFAENAKKLKEQGFQAIRFSIGHPQGEDGRCGENFSALVARVEGIMKAIREAVGWDMDVAIECHRGLRPAEAIELGRALKPYRPYFYEDPIPDNLEAMRGVIRQCEIPVATGERFINGMEFDSLMTTTDVRYIRPDMCVAGGLTAGRKIAAEAEARGVYVIPHNPLGPVSTAACLQLDAVIPNFEIQEYPMSNGVCRLDKEMKETFRVENGYIILPDKPGLGIELIDDIDQVFPFKGAYGGIHLHEDGSIVDR</sequence>
<accession>A0A9D2PC46</accession>
<gene>
    <name evidence="4" type="ORF">IAA04_08435</name>
</gene>
<name>A0A9D2PC46_9FIRM</name>
<dbReference type="Proteomes" id="UP000823883">
    <property type="component" value="Unassembled WGS sequence"/>
</dbReference>
<feature type="domain" description="Mandelate racemase/muconate lactonizing enzyme C-terminal" evidence="3">
    <location>
        <begin position="124"/>
        <end position="233"/>
    </location>
</feature>
<dbReference type="AlphaFoldDB" id="A0A9D2PC46"/>
<dbReference type="PANTHER" id="PTHR48080:SF2">
    <property type="entry name" value="D-GALACTONATE DEHYDRATASE"/>
    <property type="match status" value="1"/>
</dbReference>
<dbReference type="SFLD" id="SFLDS00001">
    <property type="entry name" value="Enolase"/>
    <property type="match status" value="1"/>
</dbReference>
<proteinExistence type="predicted"/>
<dbReference type="SUPFAM" id="SSF54826">
    <property type="entry name" value="Enolase N-terminal domain-like"/>
    <property type="match status" value="1"/>
</dbReference>